<dbReference type="SMART" id="SM00698">
    <property type="entry name" value="MORN"/>
    <property type="match status" value="3"/>
</dbReference>
<dbReference type="Pfam" id="PF02493">
    <property type="entry name" value="MORN"/>
    <property type="match status" value="3"/>
</dbReference>
<evidence type="ECO:0000256" key="1">
    <source>
        <dbReference type="ARBA" id="ARBA00004230"/>
    </source>
</evidence>
<feature type="compositionally biased region" description="Basic residues" evidence="7">
    <location>
        <begin position="1"/>
        <end position="10"/>
    </location>
</feature>
<evidence type="ECO:0000256" key="5">
    <source>
        <dbReference type="ARBA" id="ARBA00023069"/>
    </source>
</evidence>
<name>A0AAW1AR90_CROAD</name>
<dbReference type="GO" id="GO:0031514">
    <property type="term" value="C:motile cilium"/>
    <property type="evidence" value="ECO:0007669"/>
    <property type="project" value="UniProtKB-SubCell"/>
</dbReference>
<dbReference type="SUPFAM" id="SSF82185">
    <property type="entry name" value="Histone H3 K4-specific methyltransferase SET7/9 N-terminal domain"/>
    <property type="match status" value="1"/>
</dbReference>
<evidence type="ECO:0000313" key="9">
    <source>
        <dbReference type="Proteomes" id="UP001474421"/>
    </source>
</evidence>
<dbReference type="AlphaFoldDB" id="A0AAW1AR90"/>
<keyword evidence="5" id="KW-0969">Cilium</keyword>
<evidence type="ECO:0000256" key="4">
    <source>
        <dbReference type="ARBA" id="ARBA00022846"/>
    </source>
</evidence>
<keyword evidence="3" id="KW-0677">Repeat</keyword>
<organism evidence="8 9">
    <name type="scientific">Crotalus adamanteus</name>
    <name type="common">Eastern diamondback rattlesnake</name>
    <dbReference type="NCBI Taxonomy" id="8729"/>
    <lineage>
        <taxon>Eukaryota</taxon>
        <taxon>Metazoa</taxon>
        <taxon>Chordata</taxon>
        <taxon>Craniata</taxon>
        <taxon>Vertebrata</taxon>
        <taxon>Euteleostomi</taxon>
        <taxon>Lepidosauria</taxon>
        <taxon>Squamata</taxon>
        <taxon>Bifurcata</taxon>
        <taxon>Unidentata</taxon>
        <taxon>Episquamata</taxon>
        <taxon>Toxicofera</taxon>
        <taxon>Serpentes</taxon>
        <taxon>Colubroidea</taxon>
        <taxon>Viperidae</taxon>
        <taxon>Crotalinae</taxon>
        <taxon>Crotalus</taxon>
    </lineage>
</organism>
<feature type="region of interest" description="Disordered" evidence="7">
    <location>
        <begin position="1"/>
        <end position="48"/>
    </location>
</feature>
<gene>
    <name evidence="8" type="ORF">NXF25_017108</name>
</gene>
<evidence type="ECO:0000256" key="3">
    <source>
        <dbReference type="ARBA" id="ARBA00022737"/>
    </source>
</evidence>
<keyword evidence="9" id="KW-1185">Reference proteome</keyword>
<proteinExistence type="predicted"/>
<keyword evidence="6" id="KW-0966">Cell projection</keyword>
<accession>A0AAW1AR90</accession>
<sequence>MLPAPRRRRCPAPTFPPSQGGAPPRPRLCPLRRRPSLPRRRRRARPSRAMQYTGSYYRGQRVNGRLEGTGTYTLPTDTKYEGEMKDGMFHGKGTLYFPSGSKYEGTWDKGICLEGKYTFSDGLEYKDNKWHYCDGYDRRFYTEICNGLKPAGISQLTNLDPPRTIPPGCYDCGDGFYNPKTRVVVDYRHRFLRNADDDEHDWIVKTCRKGWDECVGFKPKKEPCPMDGFPFIGGGNKWKWFSPGGTASVLALVKLGADGKIHPYFGLPEKGLPRVFTSQHIHQMKNSTGECSVAGGHSQGK</sequence>
<comment type="subcellular location">
    <subcellularLocation>
        <location evidence="1">Cell projection</location>
        <location evidence="1">Cilium</location>
        <location evidence="1">Flagellum</location>
    </subcellularLocation>
</comment>
<keyword evidence="4" id="KW-0282">Flagellum</keyword>
<evidence type="ECO:0000313" key="8">
    <source>
        <dbReference type="EMBL" id="KAK9392264.1"/>
    </source>
</evidence>
<evidence type="ECO:0000256" key="7">
    <source>
        <dbReference type="SAM" id="MobiDB-lite"/>
    </source>
</evidence>
<comment type="caution">
    <text evidence="8">The sequence shown here is derived from an EMBL/GenBank/DDBJ whole genome shotgun (WGS) entry which is preliminary data.</text>
</comment>
<dbReference type="EMBL" id="JAOTOJ010000016">
    <property type="protein sequence ID" value="KAK9392264.1"/>
    <property type="molecule type" value="Genomic_DNA"/>
</dbReference>
<protein>
    <recommendedName>
        <fullName evidence="2">MORN repeat-containing protein 5</fullName>
    </recommendedName>
</protein>
<feature type="compositionally biased region" description="Basic residues" evidence="7">
    <location>
        <begin position="30"/>
        <end position="46"/>
    </location>
</feature>
<dbReference type="InterPro" id="IPR042814">
    <property type="entry name" value="Morn5"/>
</dbReference>
<dbReference type="PANTHER" id="PTHR46437:SF1">
    <property type="entry name" value="MORN REPEAT-CONTAINING PROTEIN 5"/>
    <property type="match status" value="1"/>
</dbReference>
<dbReference type="InterPro" id="IPR003409">
    <property type="entry name" value="MORN"/>
</dbReference>
<dbReference type="PANTHER" id="PTHR46437">
    <property type="entry name" value="MORN REPEAT-CONTAINING PROTEIN 5"/>
    <property type="match status" value="1"/>
</dbReference>
<evidence type="ECO:0000256" key="6">
    <source>
        <dbReference type="ARBA" id="ARBA00023273"/>
    </source>
</evidence>
<dbReference type="Gene3D" id="2.20.110.10">
    <property type="entry name" value="Histone H3 K4-specific methyltransferase SET7/9 N-terminal domain"/>
    <property type="match status" value="1"/>
</dbReference>
<reference evidence="8 9" key="1">
    <citation type="journal article" date="2024" name="Proc. Natl. Acad. Sci. U.S.A.">
        <title>The genetic regulatory architecture and epigenomic basis for age-related changes in rattlesnake venom.</title>
        <authorList>
            <person name="Hogan M.P."/>
            <person name="Holding M.L."/>
            <person name="Nystrom G.S."/>
            <person name="Colston T.J."/>
            <person name="Bartlett D.A."/>
            <person name="Mason A.J."/>
            <person name="Ellsworth S.A."/>
            <person name="Rautsaw R.M."/>
            <person name="Lawrence K.C."/>
            <person name="Strickland J.L."/>
            <person name="He B."/>
            <person name="Fraser P."/>
            <person name="Margres M.J."/>
            <person name="Gilbert D.M."/>
            <person name="Gibbs H.L."/>
            <person name="Parkinson C.L."/>
            <person name="Rokyta D.R."/>
        </authorList>
    </citation>
    <scope>NUCLEOTIDE SEQUENCE [LARGE SCALE GENOMIC DNA]</scope>
    <source>
        <strain evidence="8">DRR0105</strain>
    </source>
</reference>
<evidence type="ECO:0000256" key="2">
    <source>
        <dbReference type="ARBA" id="ARBA00016322"/>
    </source>
</evidence>
<dbReference type="Proteomes" id="UP001474421">
    <property type="component" value="Unassembled WGS sequence"/>
</dbReference>